<dbReference type="Gene3D" id="3.40.50.2000">
    <property type="entry name" value="Glycogen Phosphorylase B"/>
    <property type="match status" value="2"/>
</dbReference>
<dbReference type="PANTHER" id="PTHR46401">
    <property type="entry name" value="GLYCOSYLTRANSFERASE WBBK-RELATED"/>
    <property type="match status" value="1"/>
</dbReference>
<evidence type="ECO:0000259" key="3">
    <source>
        <dbReference type="Pfam" id="PF13439"/>
    </source>
</evidence>
<dbReference type="EMBL" id="PEWY01000076">
    <property type="protein sequence ID" value="PIU37065.1"/>
    <property type="molecule type" value="Genomic_DNA"/>
</dbReference>
<evidence type="ECO:0000259" key="2">
    <source>
        <dbReference type="Pfam" id="PF00534"/>
    </source>
</evidence>
<evidence type="ECO:0000313" key="5">
    <source>
        <dbReference type="Proteomes" id="UP000230184"/>
    </source>
</evidence>
<feature type="domain" description="Glycosyltransferase subfamily 4-like N-terminal" evidence="3">
    <location>
        <begin position="15"/>
        <end position="179"/>
    </location>
</feature>
<dbReference type="GO" id="GO:0016757">
    <property type="term" value="F:glycosyltransferase activity"/>
    <property type="evidence" value="ECO:0007669"/>
    <property type="project" value="InterPro"/>
</dbReference>
<evidence type="ECO:0000313" key="4">
    <source>
        <dbReference type="EMBL" id="PIU37065.1"/>
    </source>
</evidence>
<dbReference type="Proteomes" id="UP000230184">
    <property type="component" value="Unassembled WGS sequence"/>
</dbReference>
<dbReference type="Pfam" id="PF13439">
    <property type="entry name" value="Glyco_transf_4"/>
    <property type="match status" value="1"/>
</dbReference>
<dbReference type="GO" id="GO:0009103">
    <property type="term" value="P:lipopolysaccharide biosynthetic process"/>
    <property type="evidence" value="ECO:0007669"/>
    <property type="project" value="TreeGrafter"/>
</dbReference>
<protein>
    <recommendedName>
        <fullName evidence="6">Glycosyltransferase family 1 protein</fullName>
    </recommendedName>
</protein>
<sequence>MKIGIDITMLVYAGSGVANYTFNLVKTLLEIDKKNEYRLFYSSFRRPKNFYYLDQLKKLGGKIYDFPFPPSLLKIIWGKFNIIPIELFTGKVDVFFFSDFLRPPLLKGTKGLTTVHDLTWKLFPEYHTKDVIEAHQKKLEKTIEFGDTIIVDSENTKNDLLKLYPQTKPNKINVIYPGIGNEFKPNDNKQKLTDILKKYNTIATNHYSLATNHYLLYVGAIEPRKNLTLATEIFSQLIKTTNDNLPTTTLQFIIVGRAGWKNEDVFRSIKQLGLEDRVIFTGFVEDEDLPYLYRGARLTVYLSSYEGFGLPPIESLACGTPVIAGDNSSMRETIDKKFLVDVTDKNKILEKMKYLLSNKTNTNSNEIQERFDWRVSARKFLKIINDL</sequence>
<dbReference type="CDD" id="cd03809">
    <property type="entry name" value="GT4_MtfB-like"/>
    <property type="match status" value="1"/>
</dbReference>
<evidence type="ECO:0008006" key="6">
    <source>
        <dbReference type="Google" id="ProtNLM"/>
    </source>
</evidence>
<dbReference type="InterPro" id="IPR001296">
    <property type="entry name" value="Glyco_trans_1"/>
</dbReference>
<proteinExistence type="predicted"/>
<gene>
    <name evidence="4" type="ORF">COT02_02775</name>
</gene>
<feature type="domain" description="Glycosyl transferase family 1" evidence="2">
    <location>
        <begin position="212"/>
        <end position="361"/>
    </location>
</feature>
<keyword evidence="1" id="KW-0808">Transferase</keyword>
<organism evidence="4 5">
    <name type="scientific">Candidatus Roizmanbacteria bacterium CG07_land_8_20_14_0_80_34_15</name>
    <dbReference type="NCBI Taxonomy" id="1974849"/>
    <lineage>
        <taxon>Bacteria</taxon>
        <taxon>Candidatus Roizmaniibacteriota</taxon>
    </lineage>
</organism>
<dbReference type="AlphaFoldDB" id="A0A2M6YUB9"/>
<comment type="caution">
    <text evidence="4">The sequence shown here is derived from an EMBL/GenBank/DDBJ whole genome shotgun (WGS) entry which is preliminary data.</text>
</comment>
<dbReference type="SUPFAM" id="SSF53756">
    <property type="entry name" value="UDP-Glycosyltransferase/glycogen phosphorylase"/>
    <property type="match status" value="1"/>
</dbReference>
<dbReference type="InterPro" id="IPR028098">
    <property type="entry name" value="Glyco_trans_4-like_N"/>
</dbReference>
<dbReference type="Pfam" id="PF00534">
    <property type="entry name" value="Glycos_transf_1"/>
    <property type="match status" value="1"/>
</dbReference>
<dbReference type="PANTHER" id="PTHR46401:SF2">
    <property type="entry name" value="GLYCOSYLTRANSFERASE WBBK-RELATED"/>
    <property type="match status" value="1"/>
</dbReference>
<accession>A0A2M6YUB9</accession>
<name>A0A2M6YUB9_9BACT</name>
<reference evidence="5" key="1">
    <citation type="submission" date="2017-09" db="EMBL/GenBank/DDBJ databases">
        <title>Depth-based differentiation of microbial function through sediment-hosted aquifers and enrichment of novel symbionts in the deep terrestrial subsurface.</title>
        <authorList>
            <person name="Probst A.J."/>
            <person name="Ladd B."/>
            <person name="Jarett J.K."/>
            <person name="Geller-Mcgrath D.E."/>
            <person name="Sieber C.M.K."/>
            <person name="Emerson J.B."/>
            <person name="Anantharaman K."/>
            <person name="Thomas B.C."/>
            <person name="Malmstrom R."/>
            <person name="Stieglmeier M."/>
            <person name="Klingl A."/>
            <person name="Woyke T."/>
            <person name="Ryan C.M."/>
            <person name="Banfield J.F."/>
        </authorList>
    </citation>
    <scope>NUCLEOTIDE SEQUENCE [LARGE SCALE GENOMIC DNA]</scope>
</reference>
<evidence type="ECO:0000256" key="1">
    <source>
        <dbReference type="ARBA" id="ARBA00022679"/>
    </source>
</evidence>